<dbReference type="GO" id="GO:0003677">
    <property type="term" value="F:DNA binding"/>
    <property type="evidence" value="ECO:0007669"/>
    <property type="project" value="UniProtKB-UniRule"/>
</dbReference>
<dbReference type="OrthoDB" id="9763659at2"/>
<evidence type="ECO:0000256" key="10">
    <source>
        <dbReference type="ARBA" id="ARBA00023235"/>
    </source>
</evidence>
<comment type="catalytic activity">
    <reaction evidence="11">
        <text>ATP + H2O = ADP + phosphate + H(+)</text>
        <dbReference type="Rhea" id="RHEA:13065"/>
        <dbReference type="ChEBI" id="CHEBI:15377"/>
        <dbReference type="ChEBI" id="CHEBI:15378"/>
        <dbReference type="ChEBI" id="CHEBI:30616"/>
        <dbReference type="ChEBI" id="CHEBI:43474"/>
        <dbReference type="ChEBI" id="CHEBI:456216"/>
        <dbReference type="EC" id="5.6.2.3"/>
    </reaction>
</comment>
<feature type="domain" description="RecBCD enzyme subunit RecD N-terminal" evidence="13">
    <location>
        <begin position="30"/>
        <end position="83"/>
    </location>
</feature>
<dbReference type="RefSeq" id="WP_109693343.1">
    <property type="nucleotide sequence ID" value="NZ_QGDD01000003.1"/>
</dbReference>
<evidence type="ECO:0000259" key="13">
    <source>
        <dbReference type="Pfam" id="PF21185"/>
    </source>
</evidence>
<dbReference type="GO" id="GO:0005524">
    <property type="term" value="F:ATP binding"/>
    <property type="evidence" value="ECO:0007669"/>
    <property type="project" value="UniProtKB-UniRule"/>
</dbReference>
<evidence type="ECO:0000256" key="8">
    <source>
        <dbReference type="ARBA" id="ARBA00023125"/>
    </source>
</evidence>
<dbReference type="CDD" id="cd18809">
    <property type="entry name" value="SF1_C_RecD"/>
    <property type="match status" value="1"/>
</dbReference>
<accession>A0A316TM89</accession>
<keyword evidence="10 11" id="KW-0413">Isomerase</keyword>
<proteinExistence type="inferred from homology"/>
<comment type="miscellaneous">
    <text evidence="11">In the RecBCD complex, RecB has a slow 3'-5' helicase, an exonuclease activity and loads RecA onto ssDNA, RecD has a fast 5'-3' helicase activity, while RecC stimulates the ATPase and processivity of the RecB helicase and contributes to recognition of the Chi site.</text>
</comment>
<dbReference type="PANTHER" id="PTHR43788:SF6">
    <property type="entry name" value="DNA HELICASE B"/>
    <property type="match status" value="1"/>
</dbReference>
<dbReference type="AlphaFoldDB" id="A0A316TM89"/>
<evidence type="ECO:0000256" key="7">
    <source>
        <dbReference type="ARBA" id="ARBA00022840"/>
    </source>
</evidence>
<dbReference type="GO" id="GO:0009338">
    <property type="term" value="C:exodeoxyribonuclease V complex"/>
    <property type="evidence" value="ECO:0007669"/>
    <property type="project" value="InterPro"/>
</dbReference>
<keyword evidence="5 11" id="KW-0347">Helicase</keyword>
<sequence length="580" mass="62722">MTELFEPVDADDHRLAAVLGGPLGDLNRVGLLTAGDVRTAQTVCRLGGDTSAEVELAVALLVRAARNGSVCVDLREVPELLPDHAWPDPAAWWENVTASPLIGVALRVEAGLLYLHRYWAEEGAVVIDLHERLTRPQPEVDEDRLAAALDRHFEAEYAEQRAAAEASARRWTSVITGGPGTGKTTTLARLLAVLADQSATPLRIALAAPTGKAAARMSQTLAKAAAEPTFPEVDRDVVADLTASTLHRMLGFRPDNHSRFRHHRGNRLPHDVVVVDEASMVSLSMMTRLMEAIRPDARLVLLGDADQLASVEAGAVLHDVVAGYHDRSPSPVSRLETSRRFGKEIGRLAAAVRDGEADEAWALLSTGSADIELVDPADSARIRALVLPTVRELRGRALAGDVAGVLRSLNAHRLLCAHRAGPYGVATWNDRVEHWLRADEGIDWLPHRYPGQPLIQTSNDYGLKLWNGDTGAVLGGEERRAVFDDGADGRLVSLGRLSEVEVAHALTVHRSQGSEFGEVTVVLPEPDSRLLSRQLLYTAVTRAVHKVRVVGTEESVKEAVRRRARRSSGLADRLSGAGAP</sequence>
<dbReference type="EMBL" id="QGDD01000003">
    <property type="protein sequence ID" value="PWN03254.1"/>
    <property type="molecule type" value="Genomic_DNA"/>
</dbReference>
<name>A0A316TM89_9ACTN</name>
<dbReference type="Gene3D" id="1.10.10.1020">
    <property type="entry name" value="RecBCD complex, subunit RecD, N-terminal domain"/>
    <property type="match status" value="1"/>
</dbReference>
<keyword evidence="6 11" id="KW-0269">Exonuclease</keyword>
<dbReference type="InterPro" id="IPR049550">
    <property type="entry name" value="RecD_N"/>
</dbReference>
<keyword evidence="3 11" id="KW-0227">DNA damage</keyword>
<comment type="subunit">
    <text evidence="11">Heterotrimer of RecB, RecC and RecD. All subunits contribute to DNA-binding.</text>
</comment>
<dbReference type="GO" id="GO:0008854">
    <property type="term" value="F:exodeoxyribonuclease V activity"/>
    <property type="evidence" value="ECO:0007669"/>
    <property type="project" value="InterPro"/>
</dbReference>
<evidence type="ECO:0000313" key="15">
    <source>
        <dbReference type="Proteomes" id="UP000245507"/>
    </source>
</evidence>
<evidence type="ECO:0000313" key="14">
    <source>
        <dbReference type="EMBL" id="PWN03254.1"/>
    </source>
</evidence>
<evidence type="ECO:0000256" key="3">
    <source>
        <dbReference type="ARBA" id="ARBA00022763"/>
    </source>
</evidence>
<feature type="domain" description="UvrD-like helicase C-terminal" evidence="12">
    <location>
        <begin position="503"/>
        <end position="550"/>
    </location>
</feature>
<dbReference type="GO" id="GO:0043139">
    <property type="term" value="F:5'-3' DNA helicase activity"/>
    <property type="evidence" value="ECO:0007669"/>
    <property type="project" value="UniProtKB-UniRule"/>
</dbReference>
<keyword evidence="9 11" id="KW-0234">DNA repair</keyword>
<dbReference type="EC" id="5.6.2.3" evidence="11"/>
<protein>
    <recommendedName>
        <fullName evidence="11">RecBCD enzyme subunit RecD</fullName>
        <ecNumber evidence="11">5.6.2.3</ecNumber>
    </recommendedName>
    <alternativeName>
        <fullName evidence="11">DNA 5'-3' helicase subunit RecD</fullName>
    </alternativeName>
    <alternativeName>
        <fullName evidence="11">Exonuclease V subunit RecD</fullName>
        <shortName evidence="11">ExoV subunit RecD</shortName>
    </alternativeName>
    <alternativeName>
        <fullName evidence="11">Helicase/nuclease RecBCD subunit RecD</fullName>
    </alternativeName>
</protein>
<evidence type="ECO:0000259" key="12">
    <source>
        <dbReference type="Pfam" id="PF13538"/>
    </source>
</evidence>
<dbReference type="Pfam" id="PF21185">
    <property type="entry name" value="RecD_N"/>
    <property type="match status" value="1"/>
</dbReference>
<evidence type="ECO:0000256" key="2">
    <source>
        <dbReference type="ARBA" id="ARBA00022741"/>
    </source>
</evidence>
<dbReference type="GO" id="GO:0016887">
    <property type="term" value="F:ATP hydrolysis activity"/>
    <property type="evidence" value="ECO:0007669"/>
    <property type="project" value="RHEA"/>
</dbReference>
<keyword evidence="15" id="KW-1185">Reference proteome</keyword>
<dbReference type="Gene3D" id="3.40.50.300">
    <property type="entry name" value="P-loop containing nucleotide triphosphate hydrolases"/>
    <property type="match status" value="2"/>
</dbReference>
<organism evidence="14 15">
    <name type="scientific">Nocardioides silvaticus</name>
    <dbReference type="NCBI Taxonomy" id="2201891"/>
    <lineage>
        <taxon>Bacteria</taxon>
        <taxon>Bacillati</taxon>
        <taxon>Actinomycetota</taxon>
        <taxon>Actinomycetes</taxon>
        <taxon>Propionibacteriales</taxon>
        <taxon>Nocardioidaceae</taxon>
        <taxon>Nocardioides</taxon>
    </lineage>
</organism>
<dbReference type="Pfam" id="PF13245">
    <property type="entry name" value="AAA_19"/>
    <property type="match status" value="1"/>
</dbReference>
<gene>
    <name evidence="11 14" type="primary">recD</name>
    <name evidence="14" type="ORF">DJ010_09055</name>
</gene>
<evidence type="ECO:0000256" key="5">
    <source>
        <dbReference type="ARBA" id="ARBA00022806"/>
    </source>
</evidence>
<keyword evidence="8 11" id="KW-0238">DNA-binding</keyword>
<comment type="function">
    <text evidence="11">A helicase/nuclease that prepares dsDNA breaks (DSB) for recombinational DNA repair. Binds to DSBs and unwinds DNA via a highly rapid and processive ATP-dependent bidirectional helicase activity. Unwinds dsDNA until it encounters a Chi (crossover hotspot instigator) sequence from the 3' direction. Cuts ssDNA a few nucleotides 3' to the Chi site. The properties and activities of the enzyme are changed at Chi. The Chi-altered holoenzyme produces a long 3'-ssDNA overhang and facilitates RecA-binding to the ssDNA for homologous DNA recombination and repair. Holoenzyme degrades any linearized DNA that is unable to undergo homologous recombination. In the holoenzyme this subunit has ssDNA-dependent ATPase and 5'-3' helicase activity. When added to pre-assembled RecBC greatly stimulates nuclease activity and augments holoenzyme processivity. Negatively regulates the RecA-loading ability of RecBCD.</text>
</comment>
<dbReference type="InterPro" id="IPR027785">
    <property type="entry name" value="UvrD-like_helicase_C"/>
</dbReference>
<dbReference type="Proteomes" id="UP000245507">
    <property type="component" value="Unassembled WGS sequence"/>
</dbReference>
<feature type="binding site" evidence="11">
    <location>
        <begin position="177"/>
        <end position="184"/>
    </location>
    <ligand>
        <name>ATP</name>
        <dbReference type="ChEBI" id="CHEBI:30616"/>
    </ligand>
</feature>
<keyword evidence="2 11" id="KW-0547">Nucleotide-binding</keyword>
<dbReference type="InterPro" id="IPR050534">
    <property type="entry name" value="Coronavir_polyprotein_1ab"/>
</dbReference>
<evidence type="ECO:0000256" key="11">
    <source>
        <dbReference type="HAMAP-Rule" id="MF_01487"/>
    </source>
</evidence>
<dbReference type="InterPro" id="IPR006344">
    <property type="entry name" value="RecD"/>
</dbReference>
<dbReference type="SUPFAM" id="SSF52540">
    <property type="entry name" value="P-loop containing nucleoside triphosphate hydrolases"/>
    <property type="match status" value="1"/>
</dbReference>
<keyword evidence="4 11" id="KW-0378">Hydrolase</keyword>
<dbReference type="GO" id="GO:0000724">
    <property type="term" value="P:double-strand break repair via homologous recombination"/>
    <property type="evidence" value="ECO:0007669"/>
    <property type="project" value="UniProtKB-UniRule"/>
</dbReference>
<evidence type="ECO:0000256" key="1">
    <source>
        <dbReference type="ARBA" id="ARBA00022722"/>
    </source>
</evidence>
<dbReference type="HAMAP" id="MF_01487">
    <property type="entry name" value="RecD"/>
    <property type="match status" value="1"/>
</dbReference>
<dbReference type="InterPro" id="IPR027417">
    <property type="entry name" value="P-loop_NTPase"/>
</dbReference>
<evidence type="ECO:0000256" key="6">
    <source>
        <dbReference type="ARBA" id="ARBA00022839"/>
    </source>
</evidence>
<dbReference type="InterPro" id="IPR041851">
    <property type="entry name" value="RecD_N_sf"/>
</dbReference>
<dbReference type="Pfam" id="PF13538">
    <property type="entry name" value="UvrD_C_2"/>
    <property type="match status" value="1"/>
</dbReference>
<evidence type="ECO:0000256" key="9">
    <source>
        <dbReference type="ARBA" id="ARBA00023204"/>
    </source>
</evidence>
<keyword evidence="7 11" id="KW-0067">ATP-binding</keyword>
<comment type="caution">
    <text evidence="14">The sequence shown here is derived from an EMBL/GenBank/DDBJ whole genome shotgun (WGS) entry which is preliminary data.</text>
</comment>
<reference evidence="14 15" key="1">
    <citation type="submission" date="2018-05" db="EMBL/GenBank/DDBJ databases">
        <title>Nocardioides silvaticus genome.</title>
        <authorList>
            <person name="Li C."/>
            <person name="Wang G."/>
        </authorList>
    </citation>
    <scope>NUCLEOTIDE SEQUENCE [LARGE SCALE GENOMIC DNA]</scope>
    <source>
        <strain evidence="14 15">CCTCC AB 2018079</strain>
    </source>
</reference>
<dbReference type="GO" id="GO:0017116">
    <property type="term" value="F:single-stranded DNA helicase activity"/>
    <property type="evidence" value="ECO:0007669"/>
    <property type="project" value="TreeGrafter"/>
</dbReference>
<dbReference type="CDD" id="cd17933">
    <property type="entry name" value="DEXSc_RecD-like"/>
    <property type="match status" value="1"/>
</dbReference>
<dbReference type="NCBIfam" id="TIGR01447">
    <property type="entry name" value="recD"/>
    <property type="match status" value="1"/>
</dbReference>
<comment type="similarity">
    <text evidence="11">Belongs to the RecD family.</text>
</comment>
<evidence type="ECO:0000256" key="4">
    <source>
        <dbReference type="ARBA" id="ARBA00022801"/>
    </source>
</evidence>
<dbReference type="PANTHER" id="PTHR43788">
    <property type="entry name" value="DNA2/NAM7 HELICASE FAMILY MEMBER"/>
    <property type="match status" value="1"/>
</dbReference>
<keyword evidence="1 11" id="KW-0540">Nuclease</keyword>